<dbReference type="Pfam" id="PF01966">
    <property type="entry name" value="HD"/>
    <property type="match status" value="1"/>
</dbReference>
<dbReference type="PANTHER" id="PTHR33594">
    <property type="entry name" value="SUPERFAMILY HYDROLASE, PUTATIVE (AFU_ORTHOLOGUE AFUA_1G03035)-RELATED"/>
    <property type="match status" value="1"/>
</dbReference>
<dbReference type="AlphaFoldDB" id="A0A2H0V3T2"/>
<dbReference type="GO" id="GO:0016787">
    <property type="term" value="F:hydrolase activity"/>
    <property type="evidence" value="ECO:0007669"/>
    <property type="project" value="UniProtKB-KW"/>
</dbReference>
<proteinExistence type="predicted"/>
<dbReference type="PROSITE" id="PS51831">
    <property type="entry name" value="HD"/>
    <property type="match status" value="1"/>
</dbReference>
<accession>A0A2H0V3T2</accession>
<dbReference type="InterPro" id="IPR003607">
    <property type="entry name" value="HD/PDEase_dom"/>
</dbReference>
<dbReference type="CDD" id="cd00077">
    <property type="entry name" value="HDc"/>
    <property type="match status" value="1"/>
</dbReference>
<comment type="caution">
    <text evidence="2">The sequence shown here is derived from an EMBL/GenBank/DDBJ whole genome shotgun (WGS) entry which is preliminary data.</text>
</comment>
<dbReference type="Gene3D" id="1.10.472.50">
    <property type="entry name" value="HD-domain/PDEase-like"/>
    <property type="match status" value="1"/>
</dbReference>
<reference evidence="3" key="1">
    <citation type="submission" date="2017-09" db="EMBL/GenBank/DDBJ databases">
        <title>Depth-based differentiation of microbial function through sediment-hosted aquifers and enrichment of novel symbionts in the deep terrestrial subsurface.</title>
        <authorList>
            <person name="Probst A.J."/>
            <person name="Ladd B."/>
            <person name="Jarett J.K."/>
            <person name="Geller-Mcgrath D.E."/>
            <person name="Sieber C.M.K."/>
            <person name="Emerson J.B."/>
            <person name="Anantharaman K."/>
            <person name="Thomas B.C."/>
            <person name="Malmstrom R."/>
            <person name="Stieglmeier M."/>
            <person name="Klingl A."/>
            <person name="Woyke T."/>
            <person name="Ryan C.M."/>
            <person name="Banfield J.F."/>
        </authorList>
    </citation>
    <scope>NUCLEOTIDE SEQUENCE [LARGE SCALE GENOMIC DNA]</scope>
</reference>
<dbReference type="InterPro" id="IPR006674">
    <property type="entry name" value="HD_domain"/>
</dbReference>
<dbReference type="SMART" id="SM00471">
    <property type="entry name" value="HDc"/>
    <property type="match status" value="1"/>
</dbReference>
<sequence length="213" mass="24414">MGDRKTKIFVKESLVGAEGGHDWWHVFRAWKLARHIATSEIVDSFVVELGALLHDIADFKFYNGDETVGPRKTRTFLGSLDVDGDVIAQVEKIIMNISFKGGQHTQKNKSPELDVVQDAGRLDSLGAMGIARTFNYGGYKNRDIYNPEIKPNLNMTPEEYRQSTAPSINHFYEKLLLLKDRMNTKTGRAMAEHRHNYIEMFLAEFYREWNGEV</sequence>
<evidence type="ECO:0000259" key="1">
    <source>
        <dbReference type="PROSITE" id="PS51831"/>
    </source>
</evidence>
<name>A0A2H0V3T2_9BACT</name>
<evidence type="ECO:0000313" key="2">
    <source>
        <dbReference type="EMBL" id="PIR93747.1"/>
    </source>
</evidence>
<dbReference type="Proteomes" id="UP000229901">
    <property type="component" value="Unassembled WGS sequence"/>
</dbReference>
<dbReference type="SUPFAM" id="SSF109604">
    <property type="entry name" value="HD-domain/PDEase-like"/>
    <property type="match status" value="1"/>
</dbReference>
<protein>
    <submittedName>
        <fullName evidence="2">Phosphohydrolase</fullName>
    </submittedName>
</protein>
<evidence type="ECO:0000313" key="3">
    <source>
        <dbReference type="Proteomes" id="UP000229901"/>
    </source>
</evidence>
<dbReference type="PANTHER" id="PTHR33594:SF1">
    <property type="entry name" value="HD_PDEASE DOMAIN-CONTAINING PROTEIN"/>
    <property type="match status" value="1"/>
</dbReference>
<dbReference type="EMBL" id="PFAP01000039">
    <property type="protein sequence ID" value="PIR93747.1"/>
    <property type="molecule type" value="Genomic_DNA"/>
</dbReference>
<feature type="domain" description="HD" evidence="1">
    <location>
        <begin position="22"/>
        <end position="125"/>
    </location>
</feature>
<keyword evidence="2" id="KW-0378">Hydrolase</keyword>
<gene>
    <name evidence="2" type="ORF">COT97_04925</name>
</gene>
<organism evidence="2 3">
    <name type="scientific">Candidatus Falkowbacteria bacterium CG10_big_fil_rev_8_21_14_0_10_39_11</name>
    <dbReference type="NCBI Taxonomy" id="1974565"/>
    <lineage>
        <taxon>Bacteria</taxon>
        <taxon>Candidatus Falkowiibacteriota</taxon>
    </lineage>
</organism>
<dbReference type="Gene3D" id="1.20.58.1910">
    <property type="match status" value="1"/>
</dbReference>